<dbReference type="InterPro" id="IPR044016">
    <property type="entry name" value="Big_13"/>
</dbReference>
<keyword evidence="1" id="KW-0812">Transmembrane</keyword>
<keyword evidence="1" id="KW-1133">Transmembrane helix</keyword>
<comment type="caution">
    <text evidence="3">The sequence shown here is derived from an EMBL/GenBank/DDBJ whole genome shotgun (WGS) entry which is preliminary data.</text>
</comment>
<evidence type="ECO:0000256" key="1">
    <source>
        <dbReference type="SAM" id="Phobius"/>
    </source>
</evidence>
<dbReference type="PROSITE" id="PS50853">
    <property type="entry name" value="FN3"/>
    <property type="match status" value="1"/>
</dbReference>
<dbReference type="EMBL" id="PSRQ01000026">
    <property type="protein sequence ID" value="PWU23652.1"/>
    <property type="molecule type" value="Genomic_DNA"/>
</dbReference>
<evidence type="ECO:0000313" key="4">
    <source>
        <dbReference type="Proteomes" id="UP000246104"/>
    </source>
</evidence>
<keyword evidence="1" id="KW-0472">Membrane</keyword>
<name>A0A317JRU4_9BACT</name>
<gene>
    <name evidence="3" type="ORF">C5B42_02225</name>
</gene>
<dbReference type="GO" id="GO:0003993">
    <property type="term" value="F:acid phosphatase activity"/>
    <property type="evidence" value="ECO:0007669"/>
    <property type="project" value="InterPro"/>
</dbReference>
<dbReference type="GO" id="GO:0046872">
    <property type="term" value="F:metal ion binding"/>
    <property type="evidence" value="ECO:0007669"/>
    <property type="project" value="InterPro"/>
</dbReference>
<protein>
    <recommendedName>
        <fullName evidence="2">Fibronectin type-III domain-containing protein</fullName>
    </recommendedName>
</protein>
<dbReference type="Pfam" id="PF16656">
    <property type="entry name" value="Pur_ac_phosph_N"/>
    <property type="match status" value="1"/>
</dbReference>
<dbReference type="InterPro" id="IPR015914">
    <property type="entry name" value="PAPs_N"/>
</dbReference>
<proteinExistence type="predicted"/>
<feature type="domain" description="Fibronectin type-III" evidence="2">
    <location>
        <begin position="50"/>
        <end position="150"/>
    </location>
</feature>
<accession>A0A317JRU4</accession>
<evidence type="ECO:0000259" key="2">
    <source>
        <dbReference type="PROSITE" id="PS50853"/>
    </source>
</evidence>
<dbReference type="AlphaFoldDB" id="A0A317JRU4"/>
<organism evidence="3 4">
    <name type="scientific">Candidatus Cerribacteria bacterium 'Amazon FNV 2010 28 9'</name>
    <dbReference type="NCBI Taxonomy" id="2081795"/>
    <lineage>
        <taxon>Bacteria</taxon>
        <taxon>Candidatus Cerribacteria</taxon>
    </lineage>
</organism>
<dbReference type="InterPro" id="IPR013783">
    <property type="entry name" value="Ig-like_fold"/>
</dbReference>
<dbReference type="InterPro" id="IPR008963">
    <property type="entry name" value="Purple_acid_Pase-like_N"/>
</dbReference>
<dbReference type="Proteomes" id="UP000246104">
    <property type="component" value="Unassembled WGS sequence"/>
</dbReference>
<feature type="transmembrane region" description="Helical" evidence="1">
    <location>
        <begin position="457"/>
        <end position="475"/>
    </location>
</feature>
<feature type="transmembrane region" description="Helical" evidence="1">
    <location>
        <begin position="12"/>
        <end position="33"/>
    </location>
</feature>
<evidence type="ECO:0000313" key="3">
    <source>
        <dbReference type="EMBL" id="PWU23652.1"/>
    </source>
</evidence>
<dbReference type="Gene3D" id="2.60.40.10">
    <property type="entry name" value="Immunoglobulins"/>
    <property type="match status" value="1"/>
</dbReference>
<dbReference type="Gene3D" id="2.60.40.380">
    <property type="entry name" value="Purple acid phosphatase-like, N-terminal"/>
    <property type="match status" value="1"/>
</dbReference>
<dbReference type="InterPro" id="IPR003961">
    <property type="entry name" value="FN3_dom"/>
</dbReference>
<dbReference type="Pfam" id="PF19077">
    <property type="entry name" value="Big_13"/>
    <property type="match status" value="1"/>
</dbReference>
<sequence>MAFSLRSLSRKHIPTLLGLGVLIAGLVGGVVFIQTSNTNSFLPRASPQTIPKNIKITNVTDSQFTVSWVSDSSTIGFVKYGTTTSSLSKTANDDRDQASGTTGMFQTHHVTVRSLSASTTYYFKIGTGTQELYDNSGVPYTVSTTTSVSSQARTMYGEVDMSDGSPANGALIYISADNLAPISALVQSSGSYVISLAQARTTDLANAAQLDPTTPLNILVISPTGDTTSLVTTNLTQSQPVPQITLGVNADFTASSTPAPLTGGVATTVPTSAPATAAIQSKFTSQLLAPPTEVTNTQTLTITNPQNDGDLITSNKPELRGNAPSGTKVTLSLKGPFTQTMTMTVDPSGIWTWTPASKLSNAPYTLTATNGTGTTKQTATRSFTVDTTQVGVIPAITATQSATLTPTPVPTPTATPPFVPLPTSSAVAIATQSSTPIISHPSTASGQLVTGNTTPTLFLMVVGIVSLLAGTILWTL</sequence>
<dbReference type="CDD" id="cd00063">
    <property type="entry name" value="FN3"/>
    <property type="match status" value="1"/>
</dbReference>
<dbReference type="SUPFAM" id="SSF49363">
    <property type="entry name" value="Purple acid phosphatase, N-terminal domain"/>
    <property type="match status" value="1"/>
</dbReference>
<reference evidence="3 4" key="1">
    <citation type="submission" date="2018-02" db="EMBL/GenBank/DDBJ databases">
        <title>Genomic Reconstructions from Amazon Rainforest and Pasture Soil Reveal Novel Insights into the Physiology of Candidate Phyla in Tropical Sites.</title>
        <authorList>
            <person name="Kroeger M.E."/>
            <person name="Delmont T."/>
            <person name="Eren A.M."/>
            <person name="Guo J."/>
            <person name="Meyer K.M."/>
            <person name="Khan K."/>
            <person name="Rodrigues J.L.M."/>
            <person name="Bohannan B.J.M."/>
            <person name="Tringe S."/>
            <person name="Borges C.D."/>
            <person name="Tiedje J."/>
            <person name="Tsai S.M."/>
            <person name="Nusslein K."/>
        </authorList>
    </citation>
    <scope>NUCLEOTIDE SEQUENCE [LARGE SCALE GENOMIC DNA]</scope>
    <source>
        <strain evidence="3">Amazon FNV 2010 28 9</strain>
    </source>
</reference>